<gene>
    <name evidence="1" type="ORF">MCOR_12617</name>
</gene>
<dbReference type="Proteomes" id="UP000507470">
    <property type="component" value="Unassembled WGS sequence"/>
</dbReference>
<keyword evidence="2" id="KW-1185">Reference proteome</keyword>
<organism evidence="1 2">
    <name type="scientific">Mytilus coruscus</name>
    <name type="common">Sea mussel</name>
    <dbReference type="NCBI Taxonomy" id="42192"/>
    <lineage>
        <taxon>Eukaryota</taxon>
        <taxon>Metazoa</taxon>
        <taxon>Spiralia</taxon>
        <taxon>Lophotrochozoa</taxon>
        <taxon>Mollusca</taxon>
        <taxon>Bivalvia</taxon>
        <taxon>Autobranchia</taxon>
        <taxon>Pteriomorphia</taxon>
        <taxon>Mytilida</taxon>
        <taxon>Mytiloidea</taxon>
        <taxon>Mytilidae</taxon>
        <taxon>Mytilinae</taxon>
        <taxon>Mytilus</taxon>
    </lineage>
</organism>
<proteinExistence type="predicted"/>
<evidence type="ECO:0000313" key="2">
    <source>
        <dbReference type="Proteomes" id="UP000507470"/>
    </source>
</evidence>
<reference evidence="1 2" key="1">
    <citation type="submission" date="2020-06" db="EMBL/GenBank/DDBJ databases">
        <authorList>
            <person name="Li R."/>
            <person name="Bekaert M."/>
        </authorList>
    </citation>
    <scope>NUCLEOTIDE SEQUENCE [LARGE SCALE GENOMIC DNA]</scope>
    <source>
        <strain evidence="2">wild</strain>
    </source>
</reference>
<dbReference type="EMBL" id="CACVKT020002154">
    <property type="protein sequence ID" value="CAC5375681.1"/>
    <property type="molecule type" value="Genomic_DNA"/>
</dbReference>
<sequence length="150" mass="17203">MLLPLLQNANVWRKTQEYGFQTSYSNNAVIHLLVRCTDGTCWRSRVRLISRNRRYATNVENANLYIDDGKLTDYVTDDDHDADGEDDDNMMMMITTSAARGTYLRYNFSMLQIGDALNGNGSTATLLKDRLTYLKIRHQDINLPTTRGQD</sequence>
<accession>A0A6J8AYB8</accession>
<evidence type="ECO:0000313" key="1">
    <source>
        <dbReference type="EMBL" id="CAC5375681.1"/>
    </source>
</evidence>
<dbReference type="AlphaFoldDB" id="A0A6J8AYB8"/>
<name>A0A6J8AYB8_MYTCO</name>
<protein>
    <submittedName>
        <fullName evidence="1">Uncharacterized protein</fullName>
    </submittedName>
</protein>